<proteinExistence type="predicted"/>
<name>A0ABS2SE84_9PSEU</name>
<evidence type="ECO:0000313" key="2">
    <source>
        <dbReference type="Proteomes" id="UP001195724"/>
    </source>
</evidence>
<dbReference type="InterPro" id="IPR013493">
    <property type="entry name" value="CHP02677"/>
</dbReference>
<accession>A0ABS2SE84</accession>
<evidence type="ECO:0000313" key="1">
    <source>
        <dbReference type="EMBL" id="MBM7814580.1"/>
    </source>
</evidence>
<comment type="caution">
    <text evidence="1">The sequence shown here is derived from an EMBL/GenBank/DDBJ whole genome shotgun (WGS) entry which is preliminary data.</text>
</comment>
<dbReference type="Proteomes" id="UP001195724">
    <property type="component" value="Unassembled WGS sequence"/>
</dbReference>
<protein>
    <submittedName>
        <fullName evidence="1">Uncharacterized protein</fullName>
    </submittedName>
</protein>
<reference evidence="1 2" key="1">
    <citation type="submission" date="2021-01" db="EMBL/GenBank/DDBJ databases">
        <title>Sequencing the genomes of 1000 actinobacteria strains.</title>
        <authorList>
            <person name="Klenk H.-P."/>
        </authorList>
    </citation>
    <scope>NUCLEOTIDE SEQUENCE [LARGE SCALE GENOMIC DNA]</scope>
    <source>
        <strain evidence="1 2">DSM 44581</strain>
    </source>
</reference>
<dbReference type="EMBL" id="JAFBCL010000001">
    <property type="protein sequence ID" value="MBM7814580.1"/>
    <property type="molecule type" value="Genomic_DNA"/>
</dbReference>
<sequence>MADTSKEREAALKDAAEQAVRRQRLTALLETGGEVGLDHFAGLAADAVSVLMRTIEVALTRLDPVTGLGRAYADSANLQVLVRIGVPGRVVRVRFSDGVLTTPDVRVRVIPSADVGTGPDTERKGGAA</sequence>
<gene>
    <name evidence="1" type="ORF">JOE68_005445</name>
</gene>
<keyword evidence="2" id="KW-1185">Reference proteome</keyword>
<dbReference type="Pfam" id="PF09660">
    <property type="entry name" value="DUF2397"/>
    <property type="match status" value="1"/>
</dbReference>
<organism evidence="1 2">
    <name type="scientific">Saccharothrix algeriensis</name>
    <dbReference type="NCBI Taxonomy" id="173560"/>
    <lineage>
        <taxon>Bacteria</taxon>
        <taxon>Bacillati</taxon>
        <taxon>Actinomycetota</taxon>
        <taxon>Actinomycetes</taxon>
        <taxon>Pseudonocardiales</taxon>
        <taxon>Pseudonocardiaceae</taxon>
        <taxon>Saccharothrix</taxon>
    </lineage>
</organism>